<organism evidence="2 3">
    <name type="scientific">Blumeria graminis f. sp. tritici</name>
    <dbReference type="NCBI Taxonomy" id="62690"/>
    <lineage>
        <taxon>Eukaryota</taxon>
        <taxon>Fungi</taxon>
        <taxon>Dikarya</taxon>
        <taxon>Ascomycota</taxon>
        <taxon>Pezizomycotina</taxon>
        <taxon>Leotiomycetes</taxon>
        <taxon>Erysiphales</taxon>
        <taxon>Erysiphaceae</taxon>
        <taxon>Blumeria</taxon>
    </lineage>
</organism>
<protein>
    <submittedName>
        <fullName evidence="2">Bgt-50231</fullName>
    </submittedName>
</protein>
<name>A0A9X9QG92_BLUGR</name>
<evidence type="ECO:0000259" key="1">
    <source>
        <dbReference type="Pfam" id="PF13358"/>
    </source>
</evidence>
<dbReference type="InterPro" id="IPR038717">
    <property type="entry name" value="Tc1-like_DDE_dom"/>
</dbReference>
<evidence type="ECO:0000313" key="3">
    <source>
        <dbReference type="Proteomes" id="UP000324639"/>
    </source>
</evidence>
<dbReference type="GO" id="GO:0003676">
    <property type="term" value="F:nucleic acid binding"/>
    <property type="evidence" value="ECO:0007669"/>
    <property type="project" value="InterPro"/>
</dbReference>
<accession>A0A9X9QG92</accession>
<dbReference type="Gene3D" id="3.30.420.10">
    <property type="entry name" value="Ribonuclease H-like superfamily/Ribonuclease H"/>
    <property type="match status" value="1"/>
</dbReference>
<evidence type="ECO:0000313" key="2">
    <source>
        <dbReference type="EMBL" id="VDB94922.1"/>
    </source>
</evidence>
<dbReference type="EMBL" id="LR026993">
    <property type="protein sequence ID" value="VDB94922.1"/>
    <property type="molecule type" value="Genomic_DNA"/>
</dbReference>
<sequence length="116" mass="13103">MVSIRPWLSVMQDNAPAHTAAITMEDMSQRLIQPIFWPANSPDLNPIEAVWNRMKDYIQRHHLNLGCGKQQAQESLCKVVKEAWDSVSSENLVRLIQSMPARCQAVVDADGGPTRY</sequence>
<proteinExistence type="predicted"/>
<gene>
    <name evidence="2" type="ORF">BGT96224V316_LOCUS8000</name>
</gene>
<keyword evidence="3" id="KW-1185">Reference proteome</keyword>
<reference evidence="2 3" key="1">
    <citation type="submission" date="2018-08" db="EMBL/GenBank/DDBJ databases">
        <authorList>
            <person name="Muller C M."/>
        </authorList>
    </citation>
    <scope>NUCLEOTIDE SEQUENCE [LARGE SCALE GENOMIC DNA]</scope>
</reference>
<feature type="domain" description="Tc1-like transposase DDE" evidence="1">
    <location>
        <begin position="10"/>
        <end position="61"/>
    </location>
</feature>
<dbReference type="AlphaFoldDB" id="A0A9X9QG92"/>
<dbReference type="Pfam" id="PF13358">
    <property type="entry name" value="DDE_3"/>
    <property type="match status" value="1"/>
</dbReference>
<dbReference type="InterPro" id="IPR036397">
    <property type="entry name" value="RNaseH_sf"/>
</dbReference>
<dbReference type="Proteomes" id="UP000324639">
    <property type="component" value="Chromosome Bgt_-10"/>
</dbReference>